<dbReference type="OrthoDB" id="5901192at2"/>
<comment type="pathway">
    <text evidence="2">Cell wall biogenesis; lipoteichoic acid biosynthesis.</text>
</comment>
<feature type="transmembrane region" description="Helical" evidence="12">
    <location>
        <begin position="119"/>
        <end position="137"/>
    </location>
</feature>
<feature type="transmembrane region" description="Helical" evidence="12">
    <location>
        <begin position="37"/>
        <end position="58"/>
    </location>
</feature>
<comment type="caution">
    <text evidence="14">The sequence shown here is derived from an EMBL/GenBank/DDBJ whole genome shotgun (WGS) entry which is preliminary data.</text>
</comment>
<evidence type="ECO:0000256" key="1">
    <source>
        <dbReference type="ARBA" id="ARBA00004651"/>
    </source>
</evidence>
<keyword evidence="10" id="KW-0464">Manganese</keyword>
<dbReference type="PIRSF" id="PIRSF005091">
    <property type="entry name" value="Mmb_sulf_HI1246"/>
    <property type="match status" value="1"/>
</dbReference>
<evidence type="ECO:0000256" key="5">
    <source>
        <dbReference type="ARBA" id="ARBA00022692"/>
    </source>
</evidence>
<dbReference type="InterPro" id="IPR050448">
    <property type="entry name" value="OpgB/LTA_synthase_biosynth"/>
</dbReference>
<feature type="binding site" evidence="10">
    <location>
        <position position="410"/>
    </location>
    <ligand>
        <name>substrate</name>
    </ligand>
</feature>
<comment type="subcellular location">
    <subcellularLocation>
        <location evidence="1">Cell membrane</location>
        <topology evidence="1">Multi-pass membrane protein</topology>
    </subcellularLocation>
</comment>
<dbReference type="InterPro" id="IPR000917">
    <property type="entry name" value="Sulfatase_N"/>
</dbReference>
<feature type="domain" description="Sulfatase N-terminal" evidence="13">
    <location>
        <begin position="244"/>
        <end position="535"/>
    </location>
</feature>
<dbReference type="RefSeq" id="WP_094016086.1">
    <property type="nucleotide sequence ID" value="NZ_NMQW01000023.1"/>
</dbReference>
<comment type="similarity">
    <text evidence="3 8">Belongs to the LTA synthase family.</text>
</comment>
<accession>A0A229UPN2</accession>
<evidence type="ECO:0000259" key="13">
    <source>
        <dbReference type="Pfam" id="PF00884"/>
    </source>
</evidence>
<feature type="binding site" evidence="11">
    <location>
        <position position="252"/>
    </location>
    <ligand>
        <name>Mn(2+)</name>
        <dbReference type="ChEBI" id="CHEBI:29035"/>
    </ligand>
</feature>
<dbReference type="Pfam" id="PF00884">
    <property type="entry name" value="Sulfatase"/>
    <property type="match status" value="1"/>
</dbReference>
<keyword evidence="10" id="KW-0479">Metal-binding</keyword>
<feature type="transmembrane region" description="Helical" evidence="12">
    <location>
        <begin position="12"/>
        <end position="31"/>
    </location>
</feature>
<feature type="active site" evidence="9">
    <location>
        <position position="294"/>
    </location>
</feature>
<keyword evidence="5 12" id="KW-0812">Transmembrane</keyword>
<feature type="binding site" evidence="11">
    <location>
        <position position="471"/>
    </location>
    <ligand>
        <name>Mn(2+)</name>
        <dbReference type="ChEBI" id="CHEBI:29035"/>
    </ligand>
</feature>
<evidence type="ECO:0000256" key="12">
    <source>
        <dbReference type="SAM" id="Phobius"/>
    </source>
</evidence>
<keyword evidence="4 8" id="KW-1003">Cell membrane</keyword>
<reference evidence="14 15" key="1">
    <citation type="submission" date="2017-07" db="EMBL/GenBank/DDBJ databases">
        <title>Genome sequencing and assembly of Paenibacillus rigui.</title>
        <authorList>
            <person name="Mayilraj S."/>
        </authorList>
    </citation>
    <scope>NUCLEOTIDE SEQUENCE [LARGE SCALE GENOMIC DNA]</scope>
    <source>
        <strain evidence="14 15">JCM 16352</strain>
    </source>
</reference>
<evidence type="ECO:0000313" key="15">
    <source>
        <dbReference type="Proteomes" id="UP000215509"/>
    </source>
</evidence>
<sequence length="626" mass="71930">MQNTKNQIWRSPYAIFSLLLWLKLGLLRLFLFKTVDLKWWLVDLASVLVLTSLFELVFPRRMKKGAYWGLNFILSLIFLAATLYFEHFGSVVTYTAIAEIKQLIHISSSVKASLHLEDFLFFADFILVVVMKLIPGIRRFRLMQERAVRRYVVIVLWLNSLGASVYFIRSDNNITNELVRAEQLGLLNYEMSVAFKGMKEDTESKFTSIEQAVLAVSRIQTRFNYGIQPDTSGKPAYFGSQQGRNVIVLQMEAFQNFPIHLNYNNQEVTPVLNKLASESFYFPHVFQQVGQGNTSDAEFMSNTSIYPTGTIPMSTGYGDRILPSMPRLLEERGYEANTFHVNEVHFWDRNKLYPALGFTRYYDKPNYTDDHFNSFGASDEELFRVGVEKLTELQKQNKPFYAQFITVSSHYPFKIPDDRRKMTLPASVEGKQLGDYLLSINYTDYAIGTLIEKLKAAGLWDNTVLIAYGDHFGLQPQDNDTKVLSQELGIPYHEYITRFNIPLIVHIPGQTQGQTIDRVGGQLDIMPTLANLMGISLDDENFIHFGQDLLNIQKNAFGMRYYLPTGSFFNDDILFVPGKGFDDGTAVSIRSLQPVTDLTPFRKDYNYIMRLMSMSDEYVKLLPKRE</sequence>
<evidence type="ECO:0000256" key="11">
    <source>
        <dbReference type="PIRSR" id="PIRSR005091-3"/>
    </source>
</evidence>
<evidence type="ECO:0000256" key="4">
    <source>
        <dbReference type="ARBA" id="ARBA00022475"/>
    </source>
</evidence>
<evidence type="ECO:0000256" key="6">
    <source>
        <dbReference type="ARBA" id="ARBA00022989"/>
    </source>
</evidence>
<feature type="transmembrane region" description="Helical" evidence="12">
    <location>
        <begin position="65"/>
        <end position="85"/>
    </location>
</feature>
<feature type="binding site" evidence="11">
    <location>
        <position position="294"/>
    </location>
    <ligand>
        <name>Mn(2+)</name>
        <dbReference type="ChEBI" id="CHEBI:29035"/>
    </ligand>
</feature>
<dbReference type="PANTHER" id="PTHR47371">
    <property type="entry name" value="LIPOTEICHOIC ACID SYNTHASE"/>
    <property type="match status" value="1"/>
</dbReference>
<dbReference type="AlphaFoldDB" id="A0A229UPN2"/>
<dbReference type="Proteomes" id="UP000215509">
    <property type="component" value="Unassembled WGS sequence"/>
</dbReference>
<gene>
    <name evidence="14" type="ORF">CF651_17185</name>
</gene>
<dbReference type="GO" id="GO:0005886">
    <property type="term" value="C:plasma membrane"/>
    <property type="evidence" value="ECO:0007669"/>
    <property type="project" value="UniProtKB-SubCell"/>
</dbReference>
<evidence type="ECO:0000256" key="9">
    <source>
        <dbReference type="PIRSR" id="PIRSR005091-1"/>
    </source>
</evidence>
<name>A0A229UPN2_9BACL</name>
<feature type="binding site" evidence="11">
    <location>
        <position position="470"/>
    </location>
    <ligand>
        <name>Mn(2+)</name>
        <dbReference type="ChEBI" id="CHEBI:29035"/>
    </ligand>
</feature>
<dbReference type="EMBL" id="NMQW01000023">
    <property type="protein sequence ID" value="OXM85320.1"/>
    <property type="molecule type" value="Genomic_DNA"/>
</dbReference>
<keyword evidence="7 8" id="KW-0472">Membrane</keyword>
<dbReference type="GO" id="GO:0046872">
    <property type="term" value="F:metal ion binding"/>
    <property type="evidence" value="ECO:0007669"/>
    <property type="project" value="UniProtKB-KW"/>
</dbReference>
<dbReference type="SUPFAM" id="SSF53649">
    <property type="entry name" value="Alkaline phosphatase-like"/>
    <property type="match status" value="1"/>
</dbReference>
<evidence type="ECO:0000256" key="8">
    <source>
        <dbReference type="PIRNR" id="PIRNR005091"/>
    </source>
</evidence>
<dbReference type="Gene3D" id="3.30.1120.170">
    <property type="match status" value="1"/>
</dbReference>
<dbReference type="Gene3D" id="3.40.720.10">
    <property type="entry name" value="Alkaline Phosphatase, subunit A"/>
    <property type="match status" value="1"/>
</dbReference>
<dbReference type="InterPro" id="IPR017850">
    <property type="entry name" value="Alkaline_phosphatase_core_sf"/>
</dbReference>
<feature type="transmembrane region" description="Helical" evidence="12">
    <location>
        <begin position="149"/>
        <end position="168"/>
    </location>
</feature>
<protein>
    <submittedName>
        <fullName evidence="14">Sulfatase</fullName>
    </submittedName>
</protein>
<evidence type="ECO:0000313" key="14">
    <source>
        <dbReference type="EMBL" id="OXM85320.1"/>
    </source>
</evidence>
<evidence type="ECO:0000256" key="10">
    <source>
        <dbReference type="PIRSR" id="PIRSR005091-2"/>
    </source>
</evidence>
<evidence type="ECO:0000256" key="7">
    <source>
        <dbReference type="ARBA" id="ARBA00023136"/>
    </source>
</evidence>
<dbReference type="InterPro" id="IPR012160">
    <property type="entry name" value="LtaS-like"/>
</dbReference>
<organism evidence="14 15">
    <name type="scientific">Paenibacillus rigui</name>
    <dbReference type="NCBI Taxonomy" id="554312"/>
    <lineage>
        <taxon>Bacteria</taxon>
        <taxon>Bacillati</taxon>
        <taxon>Bacillota</taxon>
        <taxon>Bacilli</taxon>
        <taxon>Bacillales</taxon>
        <taxon>Paenibacillaceae</taxon>
        <taxon>Paenibacillus</taxon>
    </lineage>
</organism>
<evidence type="ECO:0000256" key="2">
    <source>
        <dbReference type="ARBA" id="ARBA00004936"/>
    </source>
</evidence>
<dbReference type="CDD" id="cd16015">
    <property type="entry name" value="LTA_synthase"/>
    <property type="match status" value="1"/>
</dbReference>
<proteinExistence type="inferred from homology"/>
<evidence type="ECO:0000256" key="3">
    <source>
        <dbReference type="ARBA" id="ARBA00009983"/>
    </source>
</evidence>
<keyword evidence="6 12" id="KW-1133">Transmembrane helix</keyword>
<keyword evidence="15" id="KW-1185">Reference proteome</keyword>
<dbReference type="PANTHER" id="PTHR47371:SF3">
    <property type="entry name" value="PHOSPHOGLYCEROL TRANSFERASE I"/>
    <property type="match status" value="1"/>
</dbReference>